<evidence type="ECO:0000313" key="2">
    <source>
        <dbReference type="Proteomes" id="UP000092154"/>
    </source>
</evidence>
<evidence type="ECO:0000313" key="1">
    <source>
        <dbReference type="EMBL" id="OAX38596.1"/>
    </source>
</evidence>
<dbReference type="Proteomes" id="UP000092154">
    <property type="component" value="Unassembled WGS sequence"/>
</dbReference>
<organism evidence="1 2">
    <name type="scientific">Rhizopogon vinicolor AM-OR11-026</name>
    <dbReference type="NCBI Taxonomy" id="1314800"/>
    <lineage>
        <taxon>Eukaryota</taxon>
        <taxon>Fungi</taxon>
        <taxon>Dikarya</taxon>
        <taxon>Basidiomycota</taxon>
        <taxon>Agaricomycotina</taxon>
        <taxon>Agaricomycetes</taxon>
        <taxon>Agaricomycetidae</taxon>
        <taxon>Boletales</taxon>
        <taxon>Suillineae</taxon>
        <taxon>Rhizopogonaceae</taxon>
        <taxon>Rhizopogon</taxon>
    </lineage>
</organism>
<sequence>MVREGRENNCDPEYQLMARDFVILNIGGTGFIYAFDGALEPEARNRGDYFIF</sequence>
<reference evidence="1 2" key="1">
    <citation type="submission" date="2016-06" db="EMBL/GenBank/DDBJ databases">
        <title>Comparative genomics of the ectomycorrhizal sister species Rhizopogon vinicolor and Rhizopogon vesiculosus (Basidiomycota: Boletales) reveals a divergence of the mating type B locus.</title>
        <authorList>
            <consortium name="DOE Joint Genome Institute"/>
            <person name="Mujic A.B."/>
            <person name="Kuo A."/>
            <person name="Tritt A."/>
            <person name="Lipzen A."/>
            <person name="Chen C."/>
            <person name="Johnson J."/>
            <person name="Sharma A."/>
            <person name="Barry K."/>
            <person name="Grigoriev I.V."/>
            <person name="Spatafora J.W."/>
        </authorList>
    </citation>
    <scope>NUCLEOTIDE SEQUENCE [LARGE SCALE GENOMIC DNA]</scope>
    <source>
        <strain evidence="1 2">AM-OR11-026</strain>
    </source>
</reference>
<dbReference type="AlphaFoldDB" id="A0A1B7N171"/>
<protein>
    <submittedName>
        <fullName evidence="1">Uncharacterized protein</fullName>
    </submittedName>
</protein>
<name>A0A1B7N171_9AGAM</name>
<accession>A0A1B7N171</accession>
<dbReference type="EMBL" id="KV448286">
    <property type="protein sequence ID" value="OAX38596.1"/>
    <property type="molecule type" value="Genomic_DNA"/>
</dbReference>
<gene>
    <name evidence="1" type="ORF">K503DRAFT_770299</name>
</gene>
<proteinExistence type="predicted"/>
<dbReference type="InParanoid" id="A0A1B7N171"/>
<keyword evidence="2" id="KW-1185">Reference proteome</keyword>